<dbReference type="AlphaFoldDB" id="A0AAE9JIP3"/>
<keyword evidence="20" id="KW-1185">Reference proteome</keyword>
<feature type="compositionally biased region" description="Basic residues" evidence="14">
    <location>
        <begin position="150"/>
        <end position="160"/>
    </location>
</feature>
<dbReference type="PROSITE" id="PS50261">
    <property type="entry name" value="G_PROTEIN_RECEP_F2_4"/>
    <property type="match status" value="1"/>
</dbReference>
<feature type="region of interest" description="Disordered" evidence="14">
    <location>
        <begin position="146"/>
        <end position="165"/>
    </location>
</feature>
<evidence type="ECO:0000256" key="12">
    <source>
        <dbReference type="ARBA" id="ARBA00023180"/>
    </source>
</evidence>
<keyword evidence="10 13" id="KW-1015">Disulfide bond</keyword>
<comment type="similarity">
    <text evidence="2">Belongs to the G-protein coupled receptor Fz/Smo family.</text>
</comment>
<dbReference type="Pfam" id="PF01534">
    <property type="entry name" value="Frizzled"/>
    <property type="match status" value="1"/>
</dbReference>
<feature type="transmembrane region" description="Helical" evidence="15">
    <location>
        <begin position="355"/>
        <end position="374"/>
    </location>
</feature>
<evidence type="ECO:0000256" key="14">
    <source>
        <dbReference type="SAM" id="MobiDB-lite"/>
    </source>
</evidence>
<keyword evidence="4" id="KW-1003">Cell membrane</keyword>
<dbReference type="PRINTS" id="PR00489">
    <property type="entry name" value="FRIZZLED"/>
</dbReference>
<feature type="signal peptide" evidence="16">
    <location>
        <begin position="1"/>
        <end position="18"/>
    </location>
</feature>
<feature type="disulfide bond" evidence="13">
    <location>
        <begin position="101"/>
        <end position="125"/>
    </location>
</feature>
<feature type="transmembrane region" description="Helical" evidence="15">
    <location>
        <begin position="232"/>
        <end position="253"/>
    </location>
</feature>
<dbReference type="GO" id="GO:1904937">
    <property type="term" value="P:sensory neuron migration"/>
    <property type="evidence" value="ECO:0007669"/>
    <property type="project" value="UniProtKB-ARBA"/>
</dbReference>
<feature type="domain" description="G-protein coupled receptors family 2 profile 2" evidence="18">
    <location>
        <begin position="226"/>
        <end position="522"/>
    </location>
</feature>
<dbReference type="InterPro" id="IPR017981">
    <property type="entry name" value="GPCR_2-like_7TM"/>
</dbReference>
<gene>
    <name evidence="19" type="ORF">L5515_006346</name>
</gene>
<evidence type="ECO:0000256" key="7">
    <source>
        <dbReference type="ARBA" id="ARBA00022729"/>
    </source>
</evidence>
<dbReference type="CDD" id="cd15035">
    <property type="entry name" value="7tmF_FZD5_FZD8-like"/>
    <property type="match status" value="1"/>
</dbReference>
<keyword evidence="11" id="KW-0675">Receptor</keyword>
<evidence type="ECO:0000256" key="4">
    <source>
        <dbReference type="ARBA" id="ARBA00022475"/>
    </source>
</evidence>
<dbReference type="PANTHER" id="PTHR11309:SF126">
    <property type="entry name" value="FRIZZLED-2"/>
    <property type="match status" value="1"/>
</dbReference>
<evidence type="ECO:0000256" key="10">
    <source>
        <dbReference type="ARBA" id="ARBA00023157"/>
    </source>
</evidence>
<feature type="disulfide bond" evidence="13">
    <location>
        <begin position="25"/>
        <end position="86"/>
    </location>
</feature>
<feature type="transmembrane region" description="Helical" evidence="15">
    <location>
        <begin position="394"/>
        <end position="421"/>
    </location>
</feature>
<dbReference type="PROSITE" id="PS51257">
    <property type="entry name" value="PROKAR_LIPOPROTEIN"/>
    <property type="match status" value="1"/>
</dbReference>
<dbReference type="SMART" id="SM01330">
    <property type="entry name" value="Frizzled"/>
    <property type="match status" value="1"/>
</dbReference>
<dbReference type="Pfam" id="PF01392">
    <property type="entry name" value="Fz"/>
    <property type="match status" value="1"/>
</dbReference>
<dbReference type="PANTHER" id="PTHR11309">
    <property type="entry name" value="FRIZZLED"/>
    <property type="match status" value="1"/>
</dbReference>
<evidence type="ECO:0000256" key="6">
    <source>
        <dbReference type="ARBA" id="ARBA00022692"/>
    </source>
</evidence>
<dbReference type="InterPro" id="IPR000539">
    <property type="entry name" value="Frizzled/Smoothened_7TM"/>
</dbReference>
<keyword evidence="6 15" id="KW-0812">Transmembrane</keyword>
<protein>
    <submittedName>
        <fullName evidence="19">Uncharacterized protein</fullName>
    </submittedName>
</protein>
<evidence type="ECO:0000313" key="19">
    <source>
        <dbReference type="EMBL" id="UMM32617.1"/>
    </source>
</evidence>
<evidence type="ECO:0000313" key="20">
    <source>
        <dbReference type="Proteomes" id="UP000829354"/>
    </source>
</evidence>
<evidence type="ECO:0000259" key="18">
    <source>
        <dbReference type="PROSITE" id="PS50261"/>
    </source>
</evidence>
<dbReference type="FunFam" id="1.20.1070.10:FF:000491">
    <property type="entry name" value="Protein CBR-CFZ-2"/>
    <property type="match status" value="1"/>
</dbReference>
<comment type="subcellular location">
    <subcellularLocation>
        <location evidence="1">Cell membrane</location>
        <topology evidence="1">Multi-pass membrane protein</topology>
    </subcellularLocation>
</comment>
<dbReference type="SUPFAM" id="SSF63501">
    <property type="entry name" value="Frizzled cysteine-rich domain"/>
    <property type="match status" value="1"/>
</dbReference>
<dbReference type="FunFam" id="1.10.2000.10:FF:000016">
    <property type="entry name" value="Frizzled"/>
    <property type="match status" value="1"/>
</dbReference>
<reference evidence="19 20" key="1">
    <citation type="submission" date="2022-04" db="EMBL/GenBank/DDBJ databases">
        <title>Chromosome-level reference genomes for two strains of Caenorhabditis briggsae: an improved platform for comparative genomics.</title>
        <authorList>
            <person name="Stevens L."/>
            <person name="Andersen E."/>
        </authorList>
    </citation>
    <scope>NUCLEOTIDE SEQUENCE [LARGE SCALE GENOMIC DNA]</scope>
    <source>
        <strain evidence="19">VX34</strain>
        <tissue evidence="19">Whole-organism</tissue>
    </source>
</reference>
<dbReference type="GO" id="GO:0004888">
    <property type="term" value="F:transmembrane signaling receptor activity"/>
    <property type="evidence" value="ECO:0007669"/>
    <property type="project" value="InterPro"/>
</dbReference>
<dbReference type="Gene3D" id="1.20.1070.10">
    <property type="entry name" value="Rhodopsin 7-helix transmembrane proteins"/>
    <property type="match status" value="1"/>
</dbReference>
<keyword evidence="5" id="KW-0879">Wnt signaling pathway</keyword>
<comment type="caution">
    <text evidence="13">Lacks conserved residue(s) required for the propagation of feature annotation.</text>
</comment>
<evidence type="ECO:0000256" key="2">
    <source>
        <dbReference type="ARBA" id="ARBA00008077"/>
    </source>
</evidence>
<feature type="disulfide bond" evidence="13">
    <location>
        <begin position="33"/>
        <end position="79"/>
    </location>
</feature>
<evidence type="ECO:0000256" key="16">
    <source>
        <dbReference type="SAM" id="SignalP"/>
    </source>
</evidence>
<evidence type="ECO:0000259" key="17">
    <source>
        <dbReference type="PROSITE" id="PS50038"/>
    </source>
</evidence>
<dbReference type="GO" id="GO:0097402">
    <property type="term" value="P:neuroblast migration"/>
    <property type="evidence" value="ECO:0007669"/>
    <property type="project" value="UniProtKB-ARBA"/>
</dbReference>
<feature type="domain" description="FZ" evidence="17">
    <location>
        <begin position="20"/>
        <end position="144"/>
    </location>
</feature>
<keyword evidence="12" id="KW-0325">Glycoprotein</keyword>
<dbReference type="InterPro" id="IPR020067">
    <property type="entry name" value="Frizzled_dom"/>
</dbReference>
<dbReference type="Gene3D" id="1.10.2000.10">
    <property type="entry name" value="Frizzled cysteine-rich domain"/>
    <property type="match status" value="1"/>
</dbReference>
<feature type="transmembrane region" description="Helical" evidence="15">
    <location>
        <begin position="442"/>
        <end position="466"/>
    </location>
</feature>
<feature type="disulfide bond" evidence="13">
    <location>
        <begin position="70"/>
        <end position="108"/>
    </location>
</feature>
<evidence type="ECO:0000256" key="5">
    <source>
        <dbReference type="ARBA" id="ARBA00022687"/>
    </source>
</evidence>
<name>A0AAE9JIP3_CAEBR</name>
<evidence type="ECO:0000256" key="3">
    <source>
        <dbReference type="ARBA" id="ARBA00022473"/>
    </source>
</evidence>
<keyword evidence="3" id="KW-0217">Developmental protein</keyword>
<proteinExistence type="inferred from homology"/>
<dbReference type="InterPro" id="IPR015526">
    <property type="entry name" value="Frizzled/SFRP"/>
</dbReference>
<dbReference type="EMBL" id="CP092624">
    <property type="protein sequence ID" value="UMM32617.1"/>
    <property type="molecule type" value="Genomic_DNA"/>
</dbReference>
<dbReference type="GO" id="GO:0097475">
    <property type="term" value="P:motor neuron migration"/>
    <property type="evidence" value="ECO:0007669"/>
    <property type="project" value="UniProtKB-ARBA"/>
</dbReference>
<evidence type="ECO:0000256" key="15">
    <source>
        <dbReference type="SAM" id="Phobius"/>
    </source>
</evidence>
<organism evidence="19 20">
    <name type="scientific">Caenorhabditis briggsae</name>
    <dbReference type="NCBI Taxonomy" id="6238"/>
    <lineage>
        <taxon>Eukaryota</taxon>
        <taxon>Metazoa</taxon>
        <taxon>Ecdysozoa</taxon>
        <taxon>Nematoda</taxon>
        <taxon>Chromadorea</taxon>
        <taxon>Rhabditida</taxon>
        <taxon>Rhabditina</taxon>
        <taxon>Rhabditomorpha</taxon>
        <taxon>Rhabditoidea</taxon>
        <taxon>Rhabditidae</taxon>
        <taxon>Peloderinae</taxon>
        <taxon>Caenorhabditis</taxon>
    </lineage>
</organism>
<feature type="chain" id="PRO_5042086553" evidence="16">
    <location>
        <begin position="19"/>
        <end position="574"/>
    </location>
</feature>
<evidence type="ECO:0000256" key="8">
    <source>
        <dbReference type="ARBA" id="ARBA00022989"/>
    </source>
</evidence>
<dbReference type="InterPro" id="IPR036790">
    <property type="entry name" value="Frizzled_dom_sf"/>
</dbReference>
<dbReference type="PROSITE" id="PS50038">
    <property type="entry name" value="FZ"/>
    <property type="match status" value="1"/>
</dbReference>
<evidence type="ECO:0000256" key="11">
    <source>
        <dbReference type="ARBA" id="ARBA00023170"/>
    </source>
</evidence>
<feature type="transmembrane region" description="Helical" evidence="15">
    <location>
        <begin position="265"/>
        <end position="284"/>
    </location>
</feature>
<sequence length="574" mass="64747">MLLRISLPLILLIGSCQSLGKRGKCEQITIPLCKGIGYNMTLFPNSYGHEKQEEAGLEVHQFYPLVEVGCFQHLKFFLCTMYTPICQENYDKPILPCMELCVEARNKCSPIMAKYGFRWPETLSCDALPKMSDQMTTGNICAAPPDTPKKAHKEHGHHHQQQQQKYNEVGISKIEDNEIPMKQDPSTECQCTCNQPFQYVASEKSKVGNVTNCAYSCHSPALADNKKLVSSWMAFWSITCCVLASFTFLTFLIETDRFQYPERPIFMLAFCQLMVAVGFMIRYFVGHEEIACDSMKIKGLDDTSGTLCFVVFLLTYLFGMAASVWWVILSLTWVLSAASKWSPEAISSFSVHFHVVGWGLPLAQTLLVMGFNAIDGDPISGMCYVGNTDLRFQRFFVLAPLLTYFCVGVLFLIIGFFNLWSIRNEVQKQHPSLESAHKITQLMSKIGIFSLLYTIPSLLIICVLFYEQNHRGLWEQSQLCSCSPKQTIGDSSLIISLIKTCCMCVLGWTSGFWVCSTKTLSSWKNAICCLGNSRSLPKYQPADILYAKSDMSSPQFYNTSLRHNHLYGGIPDKL</sequence>
<dbReference type="Proteomes" id="UP000829354">
    <property type="component" value="Chromosome V"/>
</dbReference>
<evidence type="ECO:0000256" key="1">
    <source>
        <dbReference type="ARBA" id="ARBA00004651"/>
    </source>
</evidence>
<keyword evidence="7 16" id="KW-0732">Signal</keyword>
<dbReference type="GO" id="GO:0016055">
    <property type="term" value="P:Wnt signaling pathway"/>
    <property type="evidence" value="ECO:0007669"/>
    <property type="project" value="UniProtKB-KW"/>
</dbReference>
<evidence type="ECO:0000256" key="9">
    <source>
        <dbReference type="ARBA" id="ARBA00023136"/>
    </source>
</evidence>
<feature type="transmembrane region" description="Helical" evidence="15">
    <location>
        <begin position="304"/>
        <end position="335"/>
    </location>
</feature>
<keyword evidence="9 15" id="KW-0472">Membrane</keyword>
<keyword evidence="8 15" id="KW-1133">Transmembrane helix</keyword>
<evidence type="ECO:0000256" key="13">
    <source>
        <dbReference type="PROSITE-ProRule" id="PRU00090"/>
    </source>
</evidence>
<dbReference type="GO" id="GO:0005886">
    <property type="term" value="C:plasma membrane"/>
    <property type="evidence" value="ECO:0007669"/>
    <property type="project" value="UniProtKB-SubCell"/>
</dbReference>
<dbReference type="GO" id="GO:1905485">
    <property type="term" value="P:positive regulation of motor neuron migration"/>
    <property type="evidence" value="ECO:0007669"/>
    <property type="project" value="UniProtKB-ARBA"/>
</dbReference>
<accession>A0AAE9JIP3</accession>
<dbReference type="SMART" id="SM00063">
    <property type="entry name" value="FRI"/>
    <property type="match status" value="1"/>
</dbReference>